<dbReference type="Gene3D" id="3.40.50.720">
    <property type="entry name" value="NAD(P)-binding Rossmann-like Domain"/>
    <property type="match status" value="1"/>
</dbReference>
<evidence type="ECO:0000313" key="8">
    <source>
        <dbReference type="EMBL" id="MDC7226272.1"/>
    </source>
</evidence>
<name>A0AAJ1IE85_9SPIO</name>
<reference evidence="8 9" key="1">
    <citation type="submission" date="2022-12" db="EMBL/GenBank/DDBJ databases">
        <title>Metagenome assembled genome from gulf of manar.</title>
        <authorList>
            <person name="Kohli P."/>
            <person name="Pk S."/>
            <person name="Venkata Ramana C."/>
            <person name="Sasikala C."/>
        </authorList>
    </citation>
    <scope>NUCLEOTIDE SEQUENCE [LARGE SCALE GENOMIC DNA]</scope>
    <source>
        <strain evidence="8">JB008</strain>
    </source>
</reference>
<organism evidence="8 9">
    <name type="scientific">Candidatus Thalassospirochaeta sargassi</name>
    <dbReference type="NCBI Taxonomy" id="3119039"/>
    <lineage>
        <taxon>Bacteria</taxon>
        <taxon>Pseudomonadati</taxon>
        <taxon>Spirochaetota</taxon>
        <taxon>Spirochaetia</taxon>
        <taxon>Spirochaetales</taxon>
        <taxon>Spirochaetaceae</taxon>
        <taxon>Candidatus Thalassospirochaeta</taxon>
    </lineage>
</organism>
<dbReference type="GO" id="GO:0048270">
    <property type="term" value="F:methionine adenosyltransferase regulator activity"/>
    <property type="evidence" value="ECO:0007669"/>
    <property type="project" value="TreeGrafter"/>
</dbReference>
<evidence type="ECO:0000256" key="6">
    <source>
        <dbReference type="RuleBase" id="RU364082"/>
    </source>
</evidence>
<protein>
    <recommendedName>
        <fullName evidence="4 6">dTDP-4-dehydrorhamnose reductase</fullName>
        <ecNumber evidence="3 6">1.1.1.133</ecNumber>
    </recommendedName>
</protein>
<dbReference type="CDD" id="cd05254">
    <property type="entry name" value="dTDP_HR_like_SDR_e"/>
    <property type="match status" value="1"/>
</dbReference>
<dbReference type="Proteomes" id="UP001221217">
    <property type="component" value="Unassembled WGS sequence"/>
</dbReference>
<dbReference type="GO" id="GO:0008831">
    <property type="term" value="F:dTDP-4-dehydrorhamnose reductase activity"/>
    <property type="evidence" value="ECO:0007669"/>
    <property type="project" value="UniProtKB-EC"/>
</dbReference>
<comment type="caution">
    <text evidence="8">The sequence shown here is derived from an EMBL/GenBank/DDBJ whole genome shotgun (WGS) entry which is preliminary data.</text>
</comment>
<dbReference type="PANTHER" id="PTHR10491:SF4">
    <property type="entry name" value="METHIONINE ADENOSYLTRANSFERASE 2 SUBUNIT BETA"/>
    <property type="match status" value="1"/>
</dbReference>
<dbReference type="EMBL" id="JAQQAL010000011">
    <property type="protein sequence ID" value="MDC7226272.1"/>
    <property type="molecule type" value="Genomic_DNA"/>
</dbReference>
<comment type="catalytic activity">
    <reaction evidence="5">
        <text>dTDP-beta-L-rhamnose + NADP(+) = dTDP-4-dehydro-beta-L-rhamnose + NADPH + H(+)</text>
        <dbReference type="Rhea" id="RHEA:21796"/>
        <dbReference type="ChEBI" id="CHEBI:15378"/>
        <dbReference type="ChEBI" id="CHEBI:57510"/>
        <dbReference type="ChEBI" id="CHEBI:57783"/>
        <dbReference type="ChEBI" id="CHEBI:58349"/>
        <dbReference type="ChEBI" id="CHEBI:62830"/>
        <dbReference type="EC" id="1.1.1.133"/>
    </reaction>
</comment>
<keyword evidence="6" id="KW-0521">NADP</keyword>
<dbReference type="Pfam" id="PF04321">
    <property type="entry name" value="RmlD_sub_bind"/>
    <property type="match status" value="1"/>
</dbReference>
<dbReference type="EC" id="1.1.1.133" evidence="3 6"/>
<proteinExistence type="inferred from homology"/>
<evidence type="ECO:0000256" key="3">
    <source>
        <dbReference type="ARBA" id="ARBA00012929"/>
    </source>
</evidence>
<comment type="similarity">
    <text evidence="2 6">Belongs to the dTDP-4-dehydrorhamnose reductase family.</text>
</comment>
<dbReference type="PANTHER" id="PTHR10491">
    <property type="entry name" value="DTDP-4-DEHYDRORHAMNOSE REDUCTASE"/>
    <property type="match status" value="1"/>
</dbReference>
<comment type="pathway">
    <text evidence="1 6">Carbohydrate biosynthesis; dTDP-L-rhamnose biosynthesis.</text>
</comment>
<feature type="domain" description="RmlD-like substrate binding" evidence="7">
    <location>
        <begin position="1"/>
        <end position="293"/>
    </location>
</feature>
<evidence type="ECO:0000259" key="7">
    <source>
        <dbReference type="Pfam" id="PF04321"/>
    </source>
</evidence>
<evidence type="ECO:0000256" key="1">
    <source>
        <dbReference type="ARBA" id="ARBA00004781"/>
    </source>
</evidence>
<dbReference type="AlphaFoldDB" id="A0AAJ1IE85"/>
<evidence type="ECO:0000256" key="4">
    <source>
        <dbReference type="ARBA" id="ARBA00017099"/>
    </source>
</evidence>
<dbReference type="InterPro" id="IPR029903">
    <property type="entry name" value="RmlD-like-bd"/>
</dbReference>
<dbReference type="GO" id="GO:0048269">
    <property type="term" value="C:methionine adenosyltransferase complex"/>
    <property type="evidence" value="ECO:0007669"/>
    <property type="project" value="TreeGrafter"/>
</dbReference>
<evidence type="ECO:0000256" key="5">
    <source>
        <dbReference type="ARBA" id="ARBA00048200"/>
    </source>
</evidence>
<evidence type="ECO:0000313" key="9">
    <source>
        <dbReference type="Proteomes" id="UP001221217"/>
    </source>
</evidence>
<dbReference type="InterPro" id="IPR036291">
    <property type="entry name" value="NAD(P)-bd_dom_sf"/>
</dbReference>
<evidence type="ECO:0000256" key="2">
    <source>
        <dbReference type="ARBA" id="ARBA00010944"/>
    </source>
</evidence>
<comment type="function">
    <text evidence="6">Catalyzes the reduction of dTDP-6-deoxy-L-lyxo-4-hexulose to yield dTDP-L-rhamnose.</text>
</comment>
<accession>A0AAJ1IE85</accession>
<sequence>MKILLTGASGLLGRPLYKELCANGTAFNVIGTAFSRSAGKLKKLDITDSAAVNTFVTDFSPDMIIHAAAERRPDEVKADPEKAARVNVGATVTLAAAAAGVGASLLYISTNYVFDGTAPPYYPDSETNPLNTYGEMKLAGEKAVVGKCPDAFILRIPILYGPCEYLGESAVTLIAEEISADKPSFFDNNLVRFPTHSEDIAKIIAGLCRRLRRGERLSGIFQCSSEKPYTKYGMAKIMAKIMGINPELIKAAEADTNAAPRPQNAKLDTGRLEKFNLNNYRDFIPAVEKIIRQNGR</sequence>
<keyword evidence="6" id="KW-0560">Oxidoreductase</keyword>
<gene>
    <name evidence="8" type="ORF">PQJ61_05870</name>
</gene>
<dbReference type="SUPFAM" id="SSF51735">
    <property type="entry name" value="NAD(P)-binding Rossmann-fold domains"/>
    <property type="match status" value="1"/>
</dbReference>
<dbReference type="InterPro" id="IPR005913">
    <property type="entry name" value="dTDP_dehydrorham_reduct"/>
</dbReference>
<dbReference type="GO" id="GO:0006556">
    <property type="term" value="P:S-adenosylmethionine biosynthetic process"/>
    <property type="evidence" value="ECO:0007669"/>
    <property type="project" value="TreeGrafter"/>
</dbReference>